<proteinExistence type="evidence at transcript level"/>
<protein>
    <submittedName>
        <fullName evidence="2">Long chain base biosynthesis protein 1</fullName>
    </submittedName>
</protein>
<gene>
    <name evidence="2" type="ORF">ZEAMMB73_Zm00001d009383</name>
</gene>
<evidence type="ECO:0000313" key="2">
    <source>
        <dbReference type="EMBL" id="AQK91792.1"/>
    </source>
</evidence>
<accession>C0PM81</accession>
<dbReference type="PaxDb" id="4577-GRMZM5G833998_P01"/>
<sequence>MLGTKWPARMESWNIDRRGAAAATDVSLGQSGFDMMQINLMYTVFRTCTDCLVNYKIISVFWFGFRVHLCMKY</sequence>
<dbReference type="EMBL" id="CM000784">
    <property type="protein sequence ID" value="AQK91795.1"/>
    <property type="molecule type" value="Genomic_DNA"/>
</dbReference>
<dbReference type="EMBL" id="CM000784">
    <property type="protein sequence ID" value="AQK91796.1"/>
    <property type="molecule type" value="Genomic_DNA"/>
</dbReference>
<reference evidence="2" key="2">
    <citation type="submission" date="2015-12" db="EMBL/GenBank/DDBJ databases">
        <title>Update maize B73 reference genome by single molecule sequencing technologies.</title>
        <authorList>
            <consortium name="Maize Genome Sequencing Project"/>
            <person name="Ware D."/>
        </authorList>
    </citation>
    <scope>NUCLEOTIDE SEQUENCE</scope>
    <source>
        <tissue evidence="2">Seedling</tissue>
    </source>
</reference>
<evidence type="ECO:0000313" key="1">
    <source>
        <dbReference type="EMBL" id="ACN36297.1"/>
    </source>
</evidence>
<dbReference type="EMBL" id="BT069400">
    <property type="protein sequence ID" value="ACN36297.1"/>
    <property type="molecule type" value="mRNA"/>
</dbReference>
<dbReference type="EMBL" id="CM000784">
    <property type="protein sequence ID" value="AQK91799.1"/>
    <property type="molecule type" value="Genomic_DNA"/>
</dbReference>
<dbReference type="EMBL" id="CM000784">
    <property type="protein sequence ID" value="AQK91794.1"/>
    <property type="molecule type" value="Genomic_DNA"/>
</dbReference>
<dbReference type="EMBL" id="CM000784">
    <property type="protein sequence ID" value="AQK91800.1"/>
    <property type="molecule type" value="Genomic_DNA"/>
</dbReference>
<dbReference type="AlphaFoldDB" id="C0PM81"/>
<dbReference type="EMBL" id="CM000784">
    <property type="protein sequence ID" value="AQK91793.1"/>
    <property type="molecule type" value="Genomic_DNA"/>
</dbReference>
<reference evidence="1" key="1">
    <citation type="journal article" date="2009" name="PLoS Genet.">
        <title>Sequencing, mapping, and analysis of 27,455 maize full-length cDNAs.</title>
        <authorList>
            <person name="Soderlund C."/>
            <person name="Descour A."/>
            <person name="Kudrna D."/>
            <person name="Bomhoff M."/>
            <person name="Boyd L."/>
            <person name="Currie J."/>
            <person name="Angelova A."/>
            <person name="Collura K."/>
            <person name="Wissotski M."/>
            <person name="Ashley E."/>
            <person name="Morrow D."/>
            <person name="Fernandes J."/>
            <person name="Walbot V."/>
            <person name="Yu Y."/>
        </authorList>
    </citation>
    <scope>NUCLEOTIDE SEQUENCE</scope>
    <source>
        <strain evidence="1">B73</strain>
    </source>
</reference>
<dbReference type="EMBL" id="CM000784">
    <property type="protein sequence ID" value="AQK91792.1"/>
    <property type="molecule type" value="Genomic_DNA"/>
</dbReference>
<dbReference type="EMBL" id="CM000784">
    <property type="protein sequence ID" value="AQK91797.1"/>
    <property type="molecule type" value="Genomic_DNA"/>
</dbReference>
<dbReference type="EMBL" id="CM000784">
    <property type="protein sequence ID" value="AQK91798.1"/>
    <property type="molecule type" value="Genomic_DNA"/>
</dbReference>
<organism evidence="1">
    <name type="scientific">Zea mays</name>
    <name type="common">Maize</name>
    <dbReference type="NCBI Taxonomy" id="4577"/>
    <lineage>
        <taxon>Eukaryota</taxon>
        <taxon>Viridiplantae</taxon>
        <taxon>Streptophyta</taxon>
        <taxon>Embryophyta</taxon>
        <taxon>Tracheophyta</taxon>
        <taxon>Spermatophyta</taxon>
        <taxon>Magnoliopsida</taxon>
        <taxon>Liliopsida</taxon>
        <taxon>Poales</taxon>
        <taxon>Poaceae</taxon>
        <taxon>PACMAD clade</taxon>
        <taxon>Panicoideae</taxon>
        <taxon>Andropogonodae</taxon>
        <taxon>Andropogoneae</taxon>
        <taxon>Tripsacinae</taxon>
        <taxon>Zea</taxon>
    </lineage>
</organism>
<dbReference type="EMBL" id="BT069964">
    <property type="protein sequence ID" value="ACN36861.1"/>
    <property type="molecule type" value="mRNA"/>
</dbReference>
<name>C0PM81_MAIZE</name>